<feature type="domain" description="DUF6998" evidence="1">
    <location>
        <begin position="12"/>
        <end position="150"/>
    </location>
</feature>
<accession>A0A3E1BG41</accession>
<gene>
    <name evidence="2" type="ORF">B5K10_17435</name>
</gene>
<dbReference type="InterPro" id="IPR054267">
    <property type="entry name" value="DUF6998"/>
</dbReference>
<evidence type="ECO:0000313" key="3">
    <source>
        <dbReference type="Proteomes" id="UP000256748"/>
    </source>
</evidence>
<dbReference type="EMBL" id="NAOO01000019">
    <property type="protein sequence ID" value="RFB91098.1"/>
    <property type="molecule type" value="Genomic_DNA"/>
</dbReference>
<dbReference type="RefSeq" id="WP_116274216.1">
    <property type="nucleotide sequence ID" value="NZ_KZ859521.1"/>
</dbReference>
<dbReference type="Pfam" id="PF22522">
    <property type="entry name" value="DUF6998"/>
    <property type="match status" value="1"/>
</dbReference>
<protein>
    <recommendedName>
        <fullName evidence="1">DUF6998 domain-containing protein</fullName>
    </recommendedName>
</protein>
<name>A0A3E1BG41_RHILT</name>
<organism evidence="2 3">
    <name type="scientific">Rhizobium leguminosarum bv. trifolii</name>
    <dbReference type="NCBI Taxonomy" id="386"/>
    <lineage>
        <taxon>Bacteria</taxon>
        <taxon>Pseudomonadati</taxon>
        <taxon>Pseudomonadota</taxon>
        <taxon>Alphaproteobacteria</taxon>
        <taxon>Hyphomicrobiales</taxon>
        <taxon>Rhizobiaceae</taxon>
        <taxon>Rhizobium/Agrobacterium group</taxon>
        <taxon>Rhizobium</taxon>
    </lineage>
</organism>
<proteinExistence type="predicted"/>
<evidence type="ECO:0000313" key="2">
    <source>
        <dbReference type="EMBL" id="RFB91098.1"/>
    </source>
</evidence>
<comment type="caution">
    <text evidence="2">The sequence shown here is derived from an EMBL/GenBank/DDBJ whole genome shotgun (WGS) entry which is preliminary data.</text>
</comment>
<dbReference type="AlphaFoldDB" id="A0A3E1BG41"/>
<sequence>MTRFVLPPVITELVLARDRVRGHYAVPGLSFTLDGKLVGDIGEAVAAELFGLTLKPGGGTGIDGHAPDGRSVQVKATGTGRGPVFRNVDARADHLIFIEFDFEKLEGEIVFNGPEHIALQDMPEIWTDQRPVSPRRIRVLNETVSEAARLPIIERKPTGEIPAPSVGSFQIAAGL</sequence>
<reference evidence="2 3" key="1">
    <citation type="submission" date="2017-03" db="EMBL/GenBank/DDBJ databases">
        <title>Genome analysis of Rhizobial strains effectives or ineffectives for nitrogen fixation isolated from bean seeds.</title>
        <authorList>
            <person name="Peralta H."/>
            <person name="Aguilar-Vera A."/>
            <person name="Mora Y."/>
            <person name="Vargas-Lagunas C."/>
            <person name="Girard L."/>
            <person name="Mora J."/>
        </authorList>
    </citation>
    <scope>NUCLEOTIDE SEQUENCE [LARGE SCALE GENOMIC DNA]</scope>
    <source>
        <strain evidence="2 3">CCGM5</strain>
    </source>
</reference>
<dbReference type="Proteomes" id="UP000256748">
    <property type="component" value="Unassembled WGS sequence"/>
</dbReference>
<evidence type="ECO:0000259" key="1">
    <source>
        <dbReference type="Pfam" id="PF22522"/>
    </source>
</evidence>